<comment type="caution">
    <text evidence="1">The sequence shown here is derived from an EMBL/GenBank/DDBJ whole genome shotgun (WGS) entry which is preliminary data.</text>
</comment>
<evidence type="ECO:0000313" key="2">
    <source>
        <dbReference type="Proteomes" id="UP001201812"/>
    </source>
</evidence>
<gene>
    <name evidence="1" type="ORF">DdX_21158</name>
</gene>
<name>A0AAD4MF96_9BILA</name>
<dbReference type="AlphaFoldDB" id="A0AAD4MF96"/>
<proteinExistence type="predicted"/>
<keyword evidence="2" id="KW-1185">Reference proteome</keyword>
<sequence length="161" mass="18289">MVRDRTVPDVAGVRPAVTIGSFSSEESEELRRFKKIAQMLNGRYHLVYIINTKAAPTVITIRPFEPLEKAIEYVRNFDQRSLLTHATHSPMPSLFDIGNGFTSEIFYSTKHIALLIFDSNLHSELQNESLPQAIMQSITRPGANYSLRLTCNDFSNPWSDE</sequence>
<protein>
    <submittedName>
        <fullName evidence="1">Uncharacterized protein</fullName>
    </submittedName>
</protein>
<accession>A0AAD4MF96</accession>
<reference evidence="1" key="1">
    <citation type="submission" date="2022-01" db="EMBL/GenBank/DDBJ databases">
        <title>Genome Sequence Resource for Two Populations of Ditylenchus destructor, the Migratory Endoparasitic Phytonematode.</title>
        <authorList>
            <person name="Zhang H."/>
            <person name="Lin R."/>
            <person name="Xie B."/>
        </authorList>
    </citation>
    <scope>NUCLEOTIDE SEQUENCE</scope>
    <source>
        <strain evidence="1">BazhouSP</strain>
    </source>
</reference>
<dbReference type="Proteomes" id="UP001201812">
    <property type="component" value="Unassembled WGS sequence"/>
</dbReference>
<organism evidence="1 2">
    <name type="scientific">Ditylenchus destructor</name>
    <dbReference type="NCBI Taxonomy" id="166010"/>
    <lineage>
        <taxon>Eukaryota</taxon>
        <taxon>Metazoa</taxon>
        <taxon>Ecdysozoa</taxon>
        <taxon>Nematoda</taxon>
        <taxon>Chromadorea</taxon>
        <taxon>Rhabditida</taxon>
        <taxon>Tylenchina</taxon>
        <taxon>Tylenchomorpha</taxon>
        <taxon>Sphaerularioidea</taxon>
        <taxon>Anguinidae</taxon>
        <taxon>Anguininae</taxon>
        <taxon>Ditylenchus</taxon>
    </lineage>
</organism>
<dbReference type="EMBL" id="JAKKPZ010000739">
    <property type="protein sequence ID" value="KAI1692605.1"/>
    <property type="molecule type" value="Genomic_DNA"/>
</dbReference>
<evidence type="ECO:0000313" key="1">
    <source>
        <dbReference type="EMBL" id="KAI1692605.1"/>
    </source>
</evidence>